<dbReference type="InterPro" id="IPR029033">
    <property type="entry name" value="His_PPase_superfam"/>
</dbReference>
<feature type="binding site" evidence="3">
    <location>
        <position position="58"/>
    </location>
    <ligand>
        <name>substrate</name>
    </ligand>
</feature>
<feature type="binding site" evidence="3">
    <location>
        <begin position="6"/>
        <end position="13"/>
    </location>
    <ligand>
        <name>substrate</name>
    </ligand>
</feature>
<proteinExistence type="predicted"/>
<evidence type="ECO:0000313" key="5">
    <source>
        <dbReference type="Proteomes" id="UP000005753"/>
    </source>
</evidence>
<dbReference type="STRING" id="633697.EubceDRAFT1_2301"/>
<dbReference type="SUPFAM" id="SSF53254">
    <property type="entry name" value="Phosphoglycerate mutase-like"/>
    <property type="match status" value="1"/>
</dbReference>
<dbReference type="Pfam" id="PF00300">
    <property type="entry name" value="His_Phos_1"/>
    <property type="match status" value="1"/>
</dbReference>
<dbReference type="InterPro" id="IPR001345">
    <property type="entry name" value="PG/BPGM_mutase_AS"/>
</dbReference>
<accession>I5AW73</accession>
<dbReference type="EMBL" id="CM001487">
    <property type="protein sequence ID" value="EIM58046.1"/>
    <property type="molecule type" value="Genomic_DNA"/>
</dbReference>
<sequence>MLYIIRHGETELNRKHVLQGRSDHALIAKGIDQGRKAADWIRKEGISFSRVYSSPLKRAVQTAECVAPGITVVTDERLIEMDYGPYEGMSLFKPGKEVLKFFRDFANNPAPDGMEQLSDIVARTGEFVESIKEECIGTDILISTHAIAMKGILEYLDRDANGRYWSKNIGNCEIYKVACTDGKFGTPESVFKINES</sequence>
<dbReference type="InterPro" id="IPR013078">
    <property type="entry name" value="His_Pase_superF_clade-1"/>
</dbReference>
<dbReference type="CDD" id="cd07067">
    <property type="entry name" value="HP_PGM_like"/>
    <property type="match status" value="1"/>
</dbReference>
<dbReference type="HOGENOM" id="CLU_033323_9_4_9"/>
<feature type="binding site" evidence="3">
    <location>
        <begin position="80"/>
        <end position="83"/>
    </location>
    <ligand>
        <name>substrate</name>
    </ligand>
</feature>
<dbReference type="GO" id="GO:0005829">
    <property type="term" value="C:cytosol"/>
    <property type="evidence" value="ECO:0007669"/>
    <property type="project" value="TreeGrafter"/>
</dbReference>
<evidence type="ECO:0000256" key="1">
    <source>
        <dbReference type="ARBA" id="ARBA00022801"/>
    </source>
</evidence>
<dbReference type="GO" id="GO:0004331">
    <property type="term" value="F:fructose-2,6-bisphosphate 2-phosphatase activity"/>
    <property type="evidence" value="ECO:0007669"/>
    <property type="project" value="TreeGrafter"/>
</dbReference>
<protein>
    <submittedName>
        <fullName evidence="4">Fructose-2,6-bisphosphatase</fullName>
    </submittedName>
</protein>
<dbReference type="PROSITE" id="PS00175">
    <property type="entry name" value="PG_MUTASE"/>
    <property type="match status" value="1"/>
</dbReference>
<dbReference type="Gene3D" id="3.40.50.1240">
    <property type="entry name" value="Phosphoglycerate mutase-like"/>
    <property type="match status" value="1"/>
</dbReference>
<evidence type="ECO:0000256" key="3">
    <source>
        <dbReference type="PIRSR" id="PIRSR613078-2"/>
    </source>
</evidence>
<reference evidence="4 5" key="1">
    <citation type="submission" date="2010-08" db="EMBL/GenBank/DDBJ databases">
        <authorList>
            <consortium name="US DOE Joint Genome Institute (JGI-PGF)"/>
            <person name="Lucas S."/>
            <person name="Copeland A."/>
            <person name="Lapidus A."/>
            <person name="Cheng J.-F."/>
            <person name="Bruce D."/>
            <person name="Goodwin L."/>
            <person name="Pitluck S."/>
            <person name="Land M.L."/>
            <person name="Hauser L."/>
            <person name="Chang Y.-J."/>
            <person name="Anderson I.J."/>
            <person name="Johnson E."/>
            <person name="Mulhopadhyay B."/>
            <person name="Kyrpides N."/>
            <person name="Woyke T.J."/>
        </authorList>
    </citation>
    <scope>NUCLEOTIDE SEQUENCE [LARGE SCALE GENOMIC DNA]</scope>
    <source>
        <strain evidence="4 5">6</strain>
    </source>
</reference>
<dbReference type="AlphaFoldDB" id="I5AW73"/>
<dbReference type="eggNOG" id="COG0406">
    <property type="taxonomic scope" value="Bacteria"/>
</dbReference>
<reference evidence="4 5" key="2">
    <citation type="submission" date="2012-02" db="EMBL/GenBank/DDBJ databases">
        <title>Improved High-Quality Draft sequence of Eubacterium cellulosolvens 6.</title>
        <authorList>
            <consortium name="US DOE Joint Genome Institute"/>
            <person name="Lucas S."/>
            <person name="Han J."/>
            <person name="Lapidus A."/>
            <person name="Cheng J.-F."/>
            <person name="Goodwin L."/>
            <person name="Pitluck S."/>
            <person name="Peters L."/>
            <person name="Mikhailova N."/>
            <person name="Gu W."/>
            <person name="Detter J.C."/>
            <person name="Han C."/>
            <person name="Tapia R."/>
            <person name="Land M."/>
            <person name="Hauser L."/>
            <person name="Kyrpides N."/>
            <person name="Ivanova N."/>
            <person name="Pagani I."/>
            <person name="Johnson E."/>
            <person name="Mukhopadhyay B."/>
            <person name="Anderson I."/>
            <person name="Woyke T."/>
        </authorList>
    </citation>
    <scope>NUCLEOTIDE SEQUENCE [LARGE SCALE GENOMIC DNA]</scope>
    <source>
        <strain evidence="4 5">6</strain>
    </source>
</reference>
<feature type="active site" description="Tele-phosphohistidine intermediate" evidence="2">
    <location>
        <position position="7"/>
    </location>
</feature>
<keyword evidence="1" id="KW-0378">Hydrolase</keyword>
<dbReference type="OrthoDB" id="9781415at2"/>
<evidence type="ECO:0000313" key="4">
    <source>
        <dbReference type="EMBL" id="EIM58046.1"/>
    </source>
</evidence>
<dbReference type="GO" id="GO:0043456">
    <property type="term" value="P:regulation of pentose-phosphate shunt"/>
    <property type="evidence" value="ECO:0007669"/>
    <property type="project" value="TreeGrafter"/>
</dbReference>
<dbReference type="Proteomes" id="UP000005753">
    <property type="component" value="Chromosome"/>
</dbReference>
<name>I5AW73_EUBC6</name>
<organism evidence="4 5">
    <name type="scientific">Eubacterium cellulosolvens (strain ATCC 43171 / JCM 9499 / 6)</name>
    <name type="common">Cillobacterium cellulosolvens</name>
    <dbReference type="NCBI Taxonomy" id="633697"/>
    <lineage>
        <taxon>Bacteria</taxon>
        <taxon>Bacillati</taxon>
        <taxon>Bacillota</taxon>
        <taxon>Clostridia</taxon>
        <taxon>Eubacteriales</taxon>
        <taxon>Eubacteriaceae</taxon>
        <taxon>Eubacterium</taxon>
    </lineage>
</organism>
<dbReference type="InterPro" id="IPR051695">
    <property type="entry name" value="Phosphoglycerate_Mutase"/>
</dbReference>
<evidence type="ECO:0000256" key="2">
    <source>
        <dbReference type="PIRSR" id="PIRSR613078-1"/>
    </source>
</evidence>
<gene>
    <name evidence="4" type="ORF">EubceDRAFT1_2301</name>
</gene>
<dbReference type="PANTHER" id="PTHR46517:SF1">
    <property type="entry name" value="FRUCTOSE-2,6-BISPHOSPHATASE TIGAR"/>
    <property type="match status" value="1"/>
</dbReference>
<dbReference type="SMART" id="SM00855">
    <property type="entry name" value="PGAM"/>
    <property type="match status" value="1"/>
</dbReference>
<dbReference type="GO" id="GO:0045820">
    <property type="term" value="P:negative regulation of glycolytic process"/>
    <property type="evidence" value="ECO:0007669"/>
    <property type="project" value="TreeGrafter"/>
</dbReference>
<feature type="active site" description="Proton donor/acceptor" evidence="2">
    <location>
        <position position="80"/>
    </location>
</feature>
<dbReference type="PANTHER" id="PTHR46517">
    <property type="entry name" value="FRUCTOSE-2,6-BISPHOSPHATASE TIGAR"/>
    <property type="match status" value="1"/>
</dbReference>
<keyword evidence="5" id="KW-1185">Reference proteome</keyword>